<evidence type="ECO:0000313" key="2">
    <source>
        <dbReference type="Proteomes" id="UP000186817"/>
    </source>
</evidence>
<dbReference type="SUPFAM" id="SSF50156">
    <property type="entry name" value="PDZ domain-like"/>
    <property type="match status" value="2"/>
</dbReference>
<gene>
    <name evidence="1" type="ORF">AK812_SmicGene10562</name>
</gene>
<protein>
    <recommendedName>
        <fullName evidence="3">PDZ domain-containing protein</fullName>
    </recommendedName>
</protein>
<dbReference type="AlphaFoldDB" id="A0A1Q9EFG0"/>
<keyword evidence="2" id="KW-1185">Reference proteome</keyword>
<dbReference type="InterPro" id="IPR036034">
    <property type="entry name" value="PDZ_sf"/>
</dbReference>
<reference evidence="1 2" key="1">
    <citation type="submission" date="2016-02" db="EMBL/GenBank/DDBJ databases">
        <title>Genome analysis of coral dinoflagellate symbionts highlights evolutionary adaptations to a symbiotic lifestyle.</title>
        <authorList>
            <person name="Aranda M."/>
            <person name="Li Y."/>
            <person name="Liew Y.J."/>
            <person name="Baumgarten S."/>
            <person name="Simakov O."/>
            <person name="Wilson M."/>
            <person name="Piel J."/>
            <person name="Ashoor H."/>
            <person name="Bougouffa S."/>
            <person name="Bajic V.B."/>
            <person name="Ryu T."/>
            <person name="Ravasi T."/>
            <person name="Bayer T."/>
            <person name="Micklem G."/>
            <person name="Kim H."/>
            <person name="Bhak J."/>
            <person name="Lajeunesse T.C."/>
            <person name="Voolstra C.R."/>
        </authorList>
    </citation>
    <scope>NUCLEOTIDE SEQUENCE [LARGE SCALE GENOMIC DNA]</scope>
    <source>
        <strain evidence="1 2">CCMP2467</strain>
    </source>
</reference>
<name>A0A1Q9EFG0_SYMMI</name>
<organism evidence="1 2">
    <name type="scientific">Symbiodinium microadriaticum</name>
    <name type="common">Dinoflagellate</name>
    <name type="synonym">Zooxanthella microadriatica</name>
    <dbReference type="NCBI Taxonomy" id="2951"/>
    <lineage>
        <taxon>Eukaryota</taxon>
        <taxon>Sar</taxon>
        <taxon>Alveolata</taxon>
        <taxon>Dinophyceae</taxon>
        <taxon>Suessiales</taxon>
        <taxon>Symbiodiniaceae</taxon>
        <taxon>Symbiodinium</taxon>
    </lineage>
</organism>
<dbReference type="OrthoDB" id="2157866at2759"/>
<evidence type="ECO:0000313" key="1">
    <source>
        <dbReference type="EMBL" id="OLQ06172.1"/>
    </source>
</evidence>
<comment type="caution">
    <text evidence="1">The sequence shown here is derived from an EMBL/GenBank/DDBJ whole genome shotgun (WGS) entry which is preliminary data.</text>
</comment>
<sequence length="468" mass="50274">MDKSKSRTVTGRARMSDSVWKFGEEVGMTTLSTMSKYIFRRQGGESHKERMYPNLTLADVGVREGDTVEFAGDFDPVAPAPGAPDPGTAAALLRYDNVTLTVVLMDKSKSRTVTGRARMGDSVWKFGEEVGMTTLSTMSKYIFRRQGGESYRERLYPHLTLADVGVREGDTVEFTDVLLMITLSDIAAPTQKIIQADAGEGDHPGQGPRELLGCLALDSLPPRPSCKMQRSFKSLPPEPVVVQTVAPATWGSDRGIQGGQQIVAINGLDVATMTQQEFRAALKARPLTLRFRISDDPEEARGVKRKSPIVASSDVRSFQSLPPEPVIVNKVAAGGWAESVGFLGGEEILVVNGESTVAMSSEEEDEQDDLVQEVEVGPEVSKIGLPGSFHNLPPEPVVVNKVAAGTWAESVGFIGGSFGCKKSPVPGFRVSEEKGVMKSPGEEILALNDEDVASMTSSSAAHQLSTDA</sequence>
<proteinExistence type="predicted"/>
<evidence type="ECO:0008006" key="3">
    <source>
        <dbReference type="Google" id="ProtNLM"/>
    </source>
</evidence>
<dbReference type="Gene3D" id="2.30.42.10">
    <property type="match status" value="1"/>
</dbReference>
<dbReference type="EMBL" id="LSRX01000165">
    <property type="protein sequence ID" value="OLQ06172.1"/>
    <property type="molecule type" value="Genomic_DNA"/>
</dbReference>
<accession>A0A1Q9EFG0</accession>
<dbReference type="Proteomes" id="UP000186817">
    <property type="component" value="Unassembled WGS sequence"/>
</dbReference>